<dbReference type="GO" id="GO:0003677">
    <property type="term" value="F:DNA binding"/>
    <property type="evidence" value="ECO:0007669"/>
    <property type="project" value="UniProtKB-KW"/>
</dbReference>
<dbReference type="EMBL" id="LMAI01000002">
    <property type="protein sequence ID" value="KUJ57486.1"/>
    <property type="molecule type" value="Genomic_DNA"/>
</dbReference>
<dbReference type="AlphaFoldDB" id="A0A101CJN3"/>
<dbReference type="PROSITE" id="PS50943">
    <property type="entry name" value="HTH_CROC1"/>
    <property type="match status" value="1"/>
</dbReference>
<sequence>MIKEKLIKRRNEKDFTQKDLAEYLNISQTQYSRKEKGEVEISEEEWERISKLLETNVDEIKESEEVTNINNYFENTVTSSSFGSIAGNFYCNIPEFLLESQKELMEMLKKEIQQKDEEITTLKMRIEELEK</sequence>
<accession>A0A101CJN3</accession>
<feature type="coiled-coil region" evidence="2">
    <location>
        <begin position="98"/>
        <end position="125"/>
    </location>
</feature>
<dbReference type="InterPro" id="IPR001387">
    <property type="entry name" value="Cro/C1-type_HTH"/>
</dbReference>
<evidence type="ECO:0000259" key="3">
    <source>
        <dbReference type="PROSITE" id="PS50943"/>
    </source>
</evidence>
<dbReference type="PANTHER" id="PTHR46558:SF4">
    <property type="entry name" value="DNA-BIDING PHAGE PROTEIN"/>
    <property type="match status" value="1"/>
</dbReference>
<dbReference type="SMART" id="SM00530">
    <property type="entry name" value="HTH_XRE"/>
    <property type="match status" value="1"/>
</dbReference>
<organism evidence="4 5">
    <name type="scientific">Chryseobacterium aquaticum subsp. greenlandense</name>
    <dbReference type="NCBI Taxonomy" id="345663"/>
    <lineage>
        <taxon>Bacteria</taxon>
        <taxon>Pseudomonadati</taxon>
        <taxon>Bacteroidota</taxon>
        <taxon>Flavobacteriia</taxon>
        <taxon>Flavobacteriales</taxon>
        <taxon>Weeksellaceae</taxon>
        <taxon>Chryseobacterium group</taxon>
        <taxon>Chryseobacterium</taxon>
    </lineage>
</organism>
<evidence type="ECO:0000256" key="2">
    <source>
        <dbReference type="SAM" id="Coils"/>
    </source>
</evidence>
<dbReference type="InterPro" id="IPR010982">
    <property type="entry name" value="Lambda_DNA-bd_dom_sf"/>
</dbReference>
<dbReference type="CDD" id="cd00093">
    <property type="entry name" value="HTH_XRE"/>
    <property type="match status" value="1"/>
</dbReference>
<name>A0A101CJN3_9FLAO</name>
<dbReference type="SUPFAM" id="SSF47413">
    <property type="entry name" value="lambda repressor-like DNA-binding domains"/>
    <property type="match status" value="1"/>
</dbReference>
<evidence type="ECO:0000256" key="1">
    <source>
        <dbReference type="ARBA" id="ARBA00023125"/>
    </source>
</evidence>
<dbReference type="Gene3D" id="1.10.260.40">
    <property type="entry name" value="lambda repressor-like DNA-binding domains"/>
    <property type="match status" value="1"/>
</dbReference>
<dbReference type="Proteomes" id="UP000054388">
    <property type="component" value="Unassembled WGS sequence"/>
</dbReference>
<keyword evidence="2" id="KW-0175">Coiled coil</keyword>
<reference evidence="4 5" key="1">
    <citation type="submission" date="2015-10" db="EMBL/GenBank/DDBJ databases">
        <title>Genome sequence of Chryseobacterium greenlandense.</title>
        <authorList>
            <person name="Newman J."/>
            <person name="Fischer K."/>
            <person name="Miller J."/>
        </authorList>
    </citation>
    <scope>NUCLEOTIDE SEQUENCE [LARGE SCALE GENOMIC DNA]</scope>
    <source>
        <strain evidence="4 5">UMB34</strain>
    </source>
</reference>
<gene>
    <name evidence="4" type="ORF">AR686_01540</name>
</gene>
<keyword evidence="1" id="KW-0238">DNA-binding</keyword>
<proteinExistence type="predicted"/>
<dbReference type="Pfam" id="PF01381">
    <property type="entry name" value="HTH_3"/>
    <property type="match status" value="1"/>
</dbReference>
<protein>
    <recommendedName>
        <fullName evidence="3">HTH cro/C1-type domain-containing protein</fullName>
    </recommendedName>
</protein>
<dbReference type="PANTHER" id="PTHR46558">
    <property type="entry name" value="TRACRIPTIONAL REGULATORY PROTEIN-RELATED-RELATED"/>
    <property type="match status" value="1"/>
</dbReference>
<comment type="caution">
    <text evidence="4">The sequence shown here is derived from an EMBL/GenBank/DDBJ whole genome shotgun (WGS) entry which is preliminary data.</text>
</comment>
<feature type="domain" description="HTH cro/C1-type" evidence="3">
    <location>
        <begin position="6"/>
        <end position="60"/>
    </location>
</feature>
<evidence type="ECO:0000313" key="4">
    <source>
        <dbReference type="EMBL" id="KUJ57486.1"/>
    </source>
</evidence>
<evidence type="ECO:0000313" key="5">
    <source>
        <dbReference type="Proteomes" id="UP000054388"/>
    </source>
</evidence>
<dbReference type="RefSeq" id="WP_059135494.1">
    <property type="nucleotide sequence ID" value="NZ_LMAI01000002.1"/>
</dbReference>